<keyword evidence="8 15" id="KW-0819">tRNA processing</keyword>
<dbReference type="InterPro" id="IPR011907">
    <property type="entry name" value="RNase_III"/>
</dbReference>
<evidence type="ECO:0000256" key="3">
    <source>
        <dbReference type="ARBA" id="ARBA00010183"/>
    </source>
</evidence>
<dbReference type="FunFam" id="1.10.1520.10:FF:000001">
    <property type="entry name" value="Ribonuclease 3"/>
    <property type="match status" value="1"/>
</dbReference>
<feature type="domain" description="RNase III" evidence="17">
    <location>
        <begin position="23"/>
        <end position="149"/>
    </location>
</feature>
<dbReference type="PROSITE" id="PS00517">
    <property type="entry name" value="RNASE_3_1"/>
    <property type="match status" value="1"/>
</dbReference>
<keyword evidence="13 15" id="KW-0460">Magnesium</keyword>
<evidence type="ECO:0000256" key="7">
    <source>
        <dbReference type="ARBA" id="ARBA00022664"/>
    </source>
</evidence>
<evidence type="ECO:0000256" key="15">
    <source>
        <dbReference type="HAMAP-Rule" id="MF_00104"/>
    </source>
</evidence>
<dbReference type="FunFam" id="3.30.160.20:FF:000003">
    <property type="entry name" value="Ribonuclease 3"/>
    <property type="match status" value="1"/>
</dbReference>
<evidence type="ECO:0000313" key="19">
    <source>
        <dbReference type="Proteomes" id="UP000531216"/>
    </source>
</evidence>
<feature type="domain" description="DRBM" evidence="16">
    <location>
        <begin position="174"/>
        <end position="238"/>
    </location>
</feature>
<dbReference type="PROSITE" id="PS50137">
    <property type="entry name" value="DS_RBD"/>
    <property type="match status" value="1"/>
</dbReference>
<evidence type="ECO:0000256" key="2">
    <source>
        <dbReference type="ARBA" id="ARBA00004496"/>
    </source>
</evidence>
<evidence type="ECO:0000259" key="16">
    <source>
        <dbReference type="PROSITE" id="PS50137"/>
    </source>
</evidence>
<dbReference type="Pfam" id="PF00035">
    <property type="entry name" value="dsrm"/>
    <property type="match status" value="1"/>
</dbReference>
<dbReference type="CDD" id="cd00593">
    <property type="entry name" value="RIBOc"/>
    <property type="match status" value="1"/>
</dbReference>
<comment type="similarity">
    <text evidence="3">Belongs to the ribonuclease III family.</text>
</comment>
<comment type="function">
    <text evidence="15">Digests double-stranded RNA. Involved in the processing of primary rRNA transcript to yield the immediate precursors to the large and small rRNAs (23S and 16S). Processes some mRNAs, and tRNAs when they are encoded in the rRNA operon. Processes pre-crRNA and tracrRNA of type II CRISPR loci if present in the organism.</text>
</comment>
<protein>
    <recommendedName>
        <fullName evidence="15">Ribonuclease 3</fullName>
        <ecNumber evidence="15">3.1.26.3</ecNumber>
    </recommendedName>
    <alternativeName>
        <fullName evidence="15">Ribonuclease III</fullName>
        <shortName evidence="15">RNase III</shortName>
    </alternativeName>
</protein>
<feature type="binding site" evidence="15">
    <location>
        <position position="62"/>
    </location>
    <ligand>
        <name>Mg(2+)</name>
        <dbReference type="ChEBI" id="CHEBI:18420"/>
    </ligand>
</feature>
<dbReference type="PROSITE" id="PS50142">
    <property type="entry name" value="RNASE_3_2"/>
    <property type="match status" value="1"/>
</dbReference>
<dbReference type="NCBIfam" id="TIGR02191">
    <property type="entry name" value="RNaseIII"/>
    <property type="match status" value="1"/>
</dbReference>
<keyword evidence="5 15" id="KW-0963">Cytoplasm</keyword>
<evidence type="ECO:0000256" key="11">
    <source>
        <dbReference type="ARBA" id="ARBA00022759"/>
    </source>
</evidence>
<feature type="binding site" evidence="15">
    <location>
        <position position="135"/>
    </location>
    <ligand>
        <name>Mg(2+)</name>
        <dbReference type="ChEBI" id="CHEBI:18420"/>
    </ligand>
</feature>
<dbReference type="EMBL" id="JACIDO010000001">
    <property type="protein sequence ID" value="MBB3934551.1"/>
    <property type="molecule type" value="Genomic_DNA"/>
</dbReference>
<organism evidence="18 19">
    <name type="scientific">Aureimonas phyllosphaerae</name>
    <dbReference type="NCBI Taxonomy" id="1166078"/>
    <lineage>
        <taxon>Bacteria</taxon>
        <taxon>Pseudomonadati</taxon>
        <taxon>Pseudomonadota</taxon>
        <taxon>Alphaproteobacteria</taxon>
        <taxon>Hyphomicrobiales</taxon>
        <taxon>Aurantimonadaceae</taxon>
        <taxon>Aureimonas</taxon>
    </lineage>
</organism>
<dbReference type="CDD" id="cd10845">
    <property type="entry name" value="DSRM_RNAse_III_family"/>
    <property type="match status" value="1"/>
</dbReference>
<name>A0A7W6BMD4_9HYPH</name>
<feature type="active site" evidence="15">
    <location>
        <position position="66"/>
    </location>
</feature>
<evidence type="ECO:0000256" key="1">
    <source>
        <dbReference type="ARBA" id="ARBA00000109"/>
    </source>
</evidence>
<evidence type="ECO:0000256" key="13">
    <source>
        <dbReference type="ARBA" id="ARBA00022842"/>
    </source>
</evidence>
<dbReference type="GO" id="GO:0003725">
    <property type="term" value="F:double-stranded RNA binding"/>
    <property type="evidence" value="ECO:0007669"/>
    <property type="project" value="TreeGrafter"/>
</dbReference>
<keyword evidence="11 15" id="KW-0255">Endonuclease</keyword>
<dbReference type="PANTHER" id="PTHR11207">
    <property type="entry name" value="RIBONUCLEASE III"/>
    <property type="match status" value="1"/>
</dbReference>
<dbReference type="SUPFAM" id="SSF69065">
    <property type="entry name" value="RNase III domain-like"/>
    <property type="match status" value="1"/>
</dbReference>
<evidence type="ECO:0000256" key="8">
    <source>
        <dbReference type="ARBA" id="ARBA00022694"/>
    </source>
</evidence>
<feature type="active site" evidence="15">
    <location>
        <position position="138"/>
    </location>
</feature>
<comment type="subunit">
    <text evidence="4 15">Homodimer.</text>
</comment>
<dbReference type="AlphaFoldDB" id="A0A7W6BMD4"/>
<dbReference type="GO" id="GO:0004525">
    <property type="term" value="F:ribonuclease III activity"/>
    <property type="evidence" value="ECO:0007669"/>
    <property type="project" value="UniProtKB-UniRule"/>
</dbReference>
<dbReference type="PANTHER" id="PTHR11207:SF0">
    <property type="entry name" value="RIBONUCLEASE 3"/>
    <property type="match status" value="1"/>
</dbReference>
<dbReference type="Pfam" id="PF14622">
    <property type="entry name" value="Ribonucleas_3_3"/>
    <property type="match status" value="1"/>
</dbReference>
<keyword evidence="10 15" id="KW-0479">Metal-binding</keyword>
<dbReference type="GO" id="GO:0046872">
    <property type="term" value="F:metal ion binding"/>
    <property type="evidence" value="ECO:0007669"/>
    <property type="project" value="UniProtKB-KW"/>
</dbReference>
<dbReference type="Gene3D" id="1.10.1520.10">
    <property type="entry name" value="Ribonuclease III domain"/>
    <property type="match status" value="1"/>
</dbReference>
<evidence type="ECO:0000256" key="9">
    <source>
        <dbReference type="ARBA" id="ARBA00022722"/>
    </source>
</evidence>
<comment type="subcellular location">
    <subcellularLocation>
        <location evidence="2 15">Cytoplasm</location>
    </subcellularLocation>
</comment>
<keyword evidence="15" id="KW-0699">rRNA-binding</keyword>
<dbReference type="GO" id="GO:0042802">
    <property type="term" value="F:identical protein binding"/>
    <property type="evidence" value="ECO:0007669"/>
    <property type="project" value="UniProtKB-ARBA"/>
</dbReference>
<keyword evidence="12 15" id="KW-0378">Hydrolase</keyword>
<keyword evidence="9 15" id="KW-0540">Nuclease</keyword>
<dbReference type="SUPFAM" id="SSF54768">
    <property type="entry name" value="dsRNA-binding domain-like"/>
    <property type="match status" value="1"/>
</dbReference>
<evidence type="ECO:0000313" key="18">
    <source>
        <dbReference type="EMBL" id="MBB3934551.1"/>
    </source>
</evidence>
<comment type="catalytic activity">
    <reaction evidence="1 15">
        <text>Endonucleolytic cleavage to 5'-phosphomonoester.</text>
        <dbReference type="EC" id="3.1.26.3"/>
    </reaction>
</comment>
<evidence type="ECO:0000256" key="6">
    <source>
        <dbReference type="ARBA" id="ARBA00022552"/>
    </source>
</evidence>
<dbReference type="GO" id="GO:0010468">
    <property type="term" value="P:regulation of gene expression"/>
    <property type="evidence" value="ECO:0007669"/>
    <property type="project" value="TreeGrafter"/>
</dbReference>
<dbReference type="SMART" id="SM00535">
    <property type="entry name" value="RIBOc"/>
    <property type="match status" value="1"/>
</dbReference>
<dbReference type="GO" id="GO:0005737">
    <property type="term" value="C:cytoplasm"/>
    <property type="evidence" value="ECO:0007669"/>
    <property type="project" value="UniProtKB-SubCell"/>
</dbReference>
<evidence type="ECO:0000256" key="12">
    <source>
        <dbReference type="ARBA" id="ARBA00022801"/>
    </source>
</evidence>
<dbReference type="Proteomes" id="UP000531216">
    <property type="component" value="Unassembled WGS sequence"/>
</dbReference>
<keyword evidence="19" id="KW-1185">Reference proteome</keyword>
<dbReference type="Gene3D" id="3.30.160.20">
    <property type="match status" value="1"/>
</dbReference>
<evidence type="ECO:0000256" key="10">
    <source>
        <dbReference type="ARBA" id="ARBA00022723"/>
    </source>
</evidence>
<evidence type="ECO:0000256" key="4">
    <source>
        <dbReference type="ARBA" id="ARBA00011738"/>
    </source>
</evidence>
<dbReference type="InterPro" id="IPR000999">
    <property type="entry name" value="RNase_III_dom"/>
</dbReference>
<evidence type="ECO:0000259" key="17">
    <source>
        <dbReference type="PROSITE" id="PS50142"/>
    </source>
</evidence>
<dbReference type="GO" id="GO:0019843">
    <property type="term" value="F:rRNA binding"/>
    <property type="evidence" value="ECO:0007669"/>
    <property type="project" value="UniProtKB-KW"/>
</dbReference>
<reference evidence="18 19" key="1">
    <citation type="submission" date="2020-08" db="EMBL/GenBank/DDBJ databases">
        <title>Genomic Encyclopedia of Type Strains, Phase IV (KMG-IV): sequencing the most valuable type-strain genomes for metagenomic binning, comparative biology and taxonomic classification.</title>
        <authorList>
            <person name="Goeker M."/>
        </authorList>
    </citation>
    <scope>NUCLEOTIDE SEQUENCE [LARGE SCALE GENOMIC DNA]</scope>
    <source>
        <strain evidence="18 19">DSM 25024</strain>
    </source>
</reference>
<dbReference type="InterPro" id="IPR014720">
    <property type="entry name" value="dsRBD_dom"/>
</dbReference>
<keyword evidence="7 15" id="KW-0507">mRNA processing</keyword>
<dbReference type="HAMAP" id="MF_00104">
    <property type="entry name" value="RNase_III"/>
    <property type="match status" value="1"/>
</dbReference>
<feature type="binding site" evidence="15">
    <location>
        <position position="138"/>
    </location>
    <ligand>
        <name>Mg(2+)</name>
        <dbReference type="ChEBI" id="CHEBI:18420"/>
    </ligand>
</feature>
<comment type="caution">
    <text evidence="18">The sequence shown here is derived from an EMBL/GenBank/DDBJ whole genome shotgun (WGS) entry which is preliminary data.</text>
</comment>
<dbReference type="GO" id="GO:0006397">
    <property type="term" value="P:mRNA processing"/>
    <property type="evidence" value="ECO:0007669"/>
    <property type="project" value="UniProtKB-UniRule"/>
</dbReference>
<proteinExistence type="inferred from homology"/>
<keyword evidence="14 15" id="KW-0694">RNA-binding</keyword>
<dbReference type="EC" id="3.1.26.3" evidence="15"/>
<accession>A0A7W6BMD4</accession>
<evidence type="ECO:0000256" key="5">
    <source>
        <dbReference type="ARBA" id="ARBA00022490"/>
    </source>
</evidence>
<comment type="cofactor">
    <cofactor evidence="15">
        <name>Mg(2+)</name>
        <dbReference type="ChEBI" id="CHEBI:18420"/>
    </cofactor>
</comment>
<gene>
    <name evidence="15" type="primary">rnc</name>
    <name evidence="18" type="ORF">GGR05_000662</name>
</gene>
<evidence type="ECO:0000256" key="14">
    <source>
        <dbReference type="ARBA" id="ARBA00022884"/>
    </source>
</evidence>
<sequence length="249" mass="27245">MAVQPAAEPHPDMARVKGGADALDRLEARLGLTFADRARLQRALTHSSLKRSPTDASYERLEFLGDRVLGLVIAQKLFETHPKSDEGDLSLRLNTLVSAQTCAAIADEIGLAEFIRHGSDLKRAAAGKNRSIRADVVESLIATIYLEHGLETARAFVLKRWAPHLEGPQVARRDPKTELQEWAHKRAGAPPVYELLDRSGPDHEPVFTVRASVEGVEPTEGKGASKRVAEQRAAEAILLREGVWTAETA</sequence>
<dbReference type="GO" id="GO:0008033">
    <property type="term" value="P:tRNA processing"/>
    <property type="evidence" value="ECO:0007669"/>
    <property type="project" value="UniProtKB-KW"/>
</dbReference>
<dbReference type="InterPro" id="IPR036389">
    <property type="entry name" value="RNase_III_sf"/>
</dbReference>
<dbReference type="GO" id="GO:0006364">
    <property type="term" value="P:rRNA processing"/>
    <property type="evidence" value="ECO:0007669"/>
    <property type="project" value="UniProtKB-UniRule"/>
</dbReference>
<keyword evidence="6 15" id="KW-0698">rRNA processing</keyword>
<dbReference type="SMART" id="SM00358">
    <property type="entry name" value="DSRM"/>
    <property type="match status" value="1"/>
</dbReference>